<organism evidence="1 2">
    <name type="scientific">Candidatus Methanofastidiosum methylothiophilum</name>
    <dbReference type="NCBI Taxonomy" id="1705564"/>
    <lineage>
        <taxon>Archaea</taxon>
        <taxon>Methanobacteriati</taxon>
        <taxon>Methanobacteriota</taxon>
        <taxon>Stenosarchaea group</taxon>
        <taxon>Candidatus Methanofastidiosia</taxon>
        <taxon>Candidatus Methanofastidiosales</taxon>
        <taxon>Candidatus Methanofastidiosaceae</taxon>
        <taxon>Candidatus Methanofastidiosum</taxon>
    </lineage>
</organism>
<evidence type="ECO:0000313" key="1">
    <source>
        <dbReference type="EMBL" id="KYC44507.1"/>
    </source>
</evidence>
<evidence type="ECO:0008006" key="3">
    <source>
        <dbReference type="Google" id="ProtNLM"/>
    </source>
</evidence>
<dbReference type="Proteomes" id="UP000075578">
    <property type="component" value="Unassembled WGS sequence"/>
</dbReference>
<reference evidence="1 2" key="1">
    <citation type="journal article" date="2016" name="ISME J.">
        <title>Chasing the elusive Euryarchaeota class WSA2: genomes reveal a uniquely fastidious methyl-reducing methanogen.</title>
        <authorList>
            <person name="Nobu M.K."/>
            <person name="Narihiro T."/>
            <person name="Kuroda K."/>
            <person name="Mei R."/>
            <person name="Liu W.T."/>
        </authorList>
    </citation>
    <scope>NUCLEOTIDE SEQUENCE [LARGE SCALE GENOMIC DNA]</scope>
    <source>
        <strain evidence="1">U1lsi0528_Bin089</strain>
    </source>
</reference>
<proteinExistence type="predicted"/>
<evidence type="ECO:0000313" key="2">
    <source>
        <dbReference type="Proteomes" id="UP000075578"/>
    </source>
</evidence>
<protein>
    <recommendedName>
        <fullName evidence="3">ISLre2 family transposase</fullName>
    </recommendedName>
</protein>
<gene>
    <name evidence="1" type="ORF">AMQ74_01958</name>
</gene>
<dbReference type="EMBL" id="LNGD01000282">
    <property type="protein sequence ID" value="KYC44507.1"/>
    <property type="molecule type" value="Genomic_DNA"/>
</dbReference>
<dbReference type="AlphaFoldDB" id="A0A150IHT1"/>
<accession>A0A150IHT1</accession>
<sequence>MSGINRAGNDIVSFDDLIISSLRSLYSRTEKPLNIVAITDGASTIRCRLLNIFQAQIIHILDWYHLEKKVGEYLSMLHFIKSDKEKHFSFITNKLWYGNVSDAISYLNKLSTDNLTKLSELIGYLEKHRSEIINYDKRQSNNKPIGSGRMEKAVDDVIGRRQKKKGMSWHKIGSKSLGLLKVIELNGLWNKLWEDKVA</sequence>
<comment type="caution">
    <text evidence="1">The sequence shown here is derived from an EMBL/GenBank/DDBJ whole genome shotgun (WGS) entry which is preliminary data.</text>
</comment>
<name>A0A150IHT1_9EURY</name>